<organism evidence="7 8">
    <name type="scientific">Tissierella creatinophila DSM 6911</name>
    <dbReference type="NCBI Taxonomy" id="1123403"/>
    <lineage>
        <taxon>Bacteria</taxon>
        <taxon>Bacillati</taxon>
        <taxon>Bacillota</taxon>
        <taxon>Tissierellia</taxon>
        <taxon>Tissierellales</taxon>
        <taxon>Tissierellaceae</taxon>
        <taxon>Tissierella</taxon>
    </lineage>
</organism>
<proteinExistence type="predicted"/>
<protein>
    <submittedName>
        <fullName evidence="7">Flagellar biosynthesis protein, FliO</fullName>
    </submittedName>
</protein>
<accession>A0A1U7M8X0</accession>
<evidence type="ECO:0000256" key="3">
    <source>
        <dbReference type="ARBA" id="ARBA00022692"/>
    </source>
</evidence>
<dbReference type="RefSeq" id="WP_075724357.1">
    <property type="nucleotide sequence ID" value="NZ_LTDM01000003.1"/>
</dbReference>
<comment type="caution">
    <text evidence="7">The sequence shown here is derived from an EMBL/GenBank/DDBJ whole genome shotgun (WGS) entry which is preliminary data.</text>
</comment>
<reference evidence="7 8" key="1">
    <citation type="submission" date="2016-02" db="EMBL/GenBank/DDBJ databases">
        <title>Genome sequence of Tissierella creatinophila DSM 6911.</title>
        <authorList>
            <person name="Poehlein A."/>
            <person name="Daniel R."/>
        </authorList>
    </citation>
    <scope>NUCLEOTIDE SEQUENCE [LARGE SCALE GENOMIC DNA]</scope>
    <source>
        <strain evidence="7 8">DSM 6911</strain>
    </source>
</reference>
<keyword evidence="8" id="KW-1185">Reference proteome</keyword>
<evidence type="ECO:0000256" key="6">
    <source>
        <dbReference type="SAM" id="Phobius"/>
    </source>
</evidence>
<keyword evidence="4 6" id="KW-1133">Transmembrane helix</keyword>
<dbReference type="AlphaFoldDB" id="A0A1U7M8X0"/>
<dbReference type="Proteomes" id="UP000186112">
    <property type="component" value="Unassembled WGS sequence"/>
</dbReference>
<name>A0A1U7M8X0_TISCR</name>
<sequence>MEGIFAVLQTLVVLIIVIALAHISLKLLNKYMVKQNRIIKILEKTAVNPNSSLGIVEVSGKYYLMSFTQGENTVLKELEKEEIEEVLKEKEMNMDIKENIIYKKVNSLIEKRKYN</sequence>
<keyword evidence="7" id="KW-0966">Cell projection</keyword>
<evidence type="ECO:0000313" key="8">
    <source>
        <dbReference type="Proteomes" id="UP000186112"/>
    </source>
</evidence>
<feature type="transmembrane region" description="Helical" evidence="6">
    <location>
        <begin position="6"/>
        <end position="28"/>
    </location>
</feature>
<evidence type="ECO:0000256" key="4">
    <source>
        <dbReference type="ARBA" id="ARBA00022989"/>
    </source>
</evidence>
<evidence type="ECO:0000256" key="1">
    <source>
        <dbReference type="ARBA" id="ARBA00004236"/>
    </source>
</evidence>
<dbReference type="Pfam" id="PF04347">
    <property type="entry name" value="FliO"/>
    <property type="match status" value="1"/>
</dbReference>
<comment type="subcellular location">
    <subcellularLocation>
        <location evidence="1">Cell membrane</location>
    </subcellularLocation>
</comment>
<gene>
    <name evidence="7" type="ORF">TICRE_02750</name>
</gene>
<evidence type="ECO:0000256" key="5">
    <source>
        <dbReference type="ARBA" id="ARBA00023136"/>
    </source>
</evidence>
<keyword evidence="7" id="KW-0969">Cilium</keyword>
<keyword evidence="7" id="KW-0282">Flagellum</keyword>
<dbReference type="OrthoDB" id="2298465at2"/>
<keyword evidence="5 6" id="KW-0472">Membrane</keyword>
<dbReference type="GO" id="GO:0016020">
    <property type="term" value="C:membrane"/>
    <property type="evidence" value="ECO:0007669"/>
    <property type="project" value="InterPro"/>
</dbReference>
<keyword evidence="2" id="KW-1003">Cell membrane</keyword>
<evidence type="ECO:0000256" key="2">
    <source>
        <dbReference type="ARBA" id="ARBA00022475"/>
    </source>
</evidence>
<dbReference type="EMBL" id="LTDM01000003">
    <property type="protein sequence ID" value="OLS03762.1"/>
    <property type="molecule type" value="Genomic_DNA"/>
</dbReference>
<keyword evidence="3 6" id="KW-0812">Transmembrane</keyword>
<dbReference type="GO" id="GO:0044781">
    <property type="term" value="P:bacterial-type flagellum organization"/>
    <property type="evidence" value="ECO:0007669"/>
    <property type="project" value="InterPro"/>
</dbReference>
<evidence type="ECO:0000313" key="7">
    <source>
        <dbReference type="EMBL" id="OLS03762.1"/>
    </source>
</evidence>
<dbReference type="InterPro" id="IPR022781">
    <property type="entry name" value="Flagellar_biosynth_FliO"/>
</dbReference>